<dbReference type="PANTHER" id="PTHR28008:SF1">
    <property type="entry name" value="DOMAIN PROTEIN, PUTATIVE (AFU_ORTHOLOGUE AFUA_3G10980)-RELATED"/>
    <property type="match status" value="1"/>
</dbReference>
<evidence type="ECO:0000313" key="4">
    <source>
        <dbReference type="Proteomes" id="UP000325372"/>
    </source>
</evidence>
<dbReference type="Pfam" id="PF04892">
    <property type="entry name" value="VanZ"/>
    <property type="match status" value="1"/>
</dbReference>
<dbReference type="EMBL" id="VYXP01000005">
    <property type="protein sequence ID" value="KAA9131308.1"/>
    <property type="molecule type" value="Genomic_DNA"/>
</dbReference>
<dbReference type="InterPro" id="IPR006976">
    <property type="entry name" value="VanZ-like"/>
</dbReference>
<feature type="transmembrane region" description="Helical" evidence="1">
    <location>
        <begin position="20"/>
        <end position="41"/>
    </location>
</feature>
<sequence length="142" mass="15809">MNNTSPAPAGGTGRLRLLHWWFALGAAMMTFVIAGSLFNVGPPVPVTGIDKVQHTLAYTAMTWWWGMVQPRRKWAWALAMLALGGGLEWAQSLTPYRHMDWVDMIYNTIGVAAGLLLLWTPARHIVPWLDRQISDRLDPGAS</sequence>
<feature type="domain" description="VanZ-like" evidence="2">
    <location>
        <begin position="49"/>
        <end position="119"/>
    </location>
</feature>
<dbReference type="PANTHER" id="PTHR28008">
    <property type="entry name" value="DOMAIN PROTEIN, PUTATIVE (AFU_ORTHOLOGUE AFUA_3G10980)-RELATED"/>
    <property type="match status" value="1"/>
</dbReference>
<keyword evidence="1" id="KW-0812">Transmembrane</keyword>
<dbReference type="RefSeq" id="WP_150863958.1">
    <property type="nucleotide sequence ID" value="NZ_VYXP01000005.1"/>
</dbReference>
<dbReference type="AlphaFoldDB" id="A0A5N0T9A8"/>
<reference evidence="3 4" key="1">
    <citation type="submission" date="2019-09" db="EMBL/GenBank/DDBJ databases">
        <title>Wenzhouxiangella sp. Genome sequencing and assembly.</title>
        <authorList>
            <person name="Zhang R."/>
        </authorList>
    </citation>
    <scope>NUCLEOTIDE SEQUENCE [LARGE SCALE GENOMIC DNA]</scope>
    <source>
        <strain evidence="3 4">W260</strain>
    </source>
</reference>
<name>A0A5N0T9A8_9GAMM</name>
<keyword evidence="1" id="KW-0472">Membrane</keyword>
<dbReference type="Proteomes" id="UP000325372">
    <property type="component" value="Unassembled WGS sequence"/>
</dbReference>
<evidence type="ECO:0000256" key="1">
    <source>
        <dbReference type="SAM" id="Phobius"/>
    </source>
</evidence>
<feature type="transmembrane region" description="Helical" evidence="1">
    <location>
        <begin position="74"/>
        <end position="92"/>
    </location>
</feature>
<keyword evidence="1" id="KW-1133">Transmembrane helix</keyword>
<protein>
    <submittedName>
        <fullName evidence="3">VanZ family protein</fullName>
    </submittedName>
</protein>
<feature type="transmembrane region" description="Helical" evidence="1">
    <location>
        <begin position="104"/>
        <end position="122"/>
    </location>
</feature>
<organism evidence="3 4">
    <name type="scientific">Marinihelvus fidelis</name>
    <dbReference type="NCBI Taxonomy" id="2613842"/>
    <lineage>
        <taxon>Bacteria</taxon>
        <taxon>Pseudomonadati</taxon>
        <taxon>Pseudomonadota</taxon>
        <taxon>Gammaproteobacteria</taxon>
        <taxon>Chromatiales</taxon>
        <taxon>Wenzhouxiangellaceae</taxon>
        <taxon>Marinihelvus</taxon>
    </lineage>
</organism>
<evidence type="ECO:0000313" key="3">
    <source>
        <dbReference type="EMBL" id="KAA9131308.1"/>
    </source>
</evidence>
<accession>A0A5N0T9A8</accession>
<proteinExistence type="predicted"/>
<evidence type="ECO:0000259" key="2">
    <source>
        <dbReference type="Pfam" id="PF04892"/>
    </source>
</evidence>
<keyword evidence="4" id="KW-1185">Reference proteome</keyword>
<comment type="caution">
    <text evidence="3">The sequence shown here is derived from an EMBL/GenBank/DDBJ whole genome shotgun (WGS) entry which is preliminary data.</text>
</comment>
<gene>
    <name evidence="3" type="ORF">F3N42_08250</name>
</gene>